<comment type="similarity">
    <text evidence="1">Belongs to the carbon-nitrogen hydrolase superfamily. NIT1/NIT2 family.</text>
</comment>
<dbReference type="PROSITE" id="PS50263">
    <property type="entry name" value="CN_HYDROLASE"/>
    <property type="match status" value="1"/>
</dbReference>
<dbReference type="CDD" id="cd07581">
    <property type="entry name" value="nitrilase_3"/>
    <property type="match status" value="1"/>
</dbReference>
<sequence>MGERLRVGAVQLHSPLSPAECAVQCGEWIAAARKAALDLLVLPESASSRTDDPAETPVAEPLDGPFVQSLIAALDGSGLTVIAGITESAGDRPFNTVVVVDATGIRAVYRKLHLYDAAGMRESDAIRPGEHAPPVIDVGGFGVGVMTCYDIRFPETARALALQGADVLAVPTSWVRGPLKEAHWSTFCAARALESTCFVIGAGQTGGTRIGCSMIVAPDGTTMASAGVEQTLLVTEFDRARVDAARTAFPLLAQRRFDLDLVPRSPELVTGVRRHDG</sequence>
<dbReference type="InterPro" id="IPR001110">
    <property type="entry name" value="UPF0012_CS"/>
</dbReference>
<dbReference type="GO" id="GO:0016787">
    <property type="term" value="F:hydrolase activity"/>
    <property type="evidence" value="ECO:0007669"/>
    <property type="project" value="UniProtKB-KW"/>
</dbReference>
<keyword evidence="3" id="KW-0378">Hydrolase</keyword>
<comment type="caution">
    <text evidence="3">The sequence shown here is derived from an EMBL/GenBank/DDBJ whole genome shotgun (WGS) entry which is preliminary data.</text>
</comment>
<feature type="domain" description="CN hydrolase" evidence="2">
    <location>
        <begin position="5"/>
        <end position="239"/>
    </location>
</feature>
<dbReference type="RefSeq" id="WP_206824674.1">
    <property type="nucleotide sequence ID" value="NZ_CP063379.1"/>
</dbReference>
<evidence type="ECO:0000313" key="3">
    <source>
        <dbReference type="EMBL" id="MBN8206867.1"/>
    </source>
</evidence>
<evidence type="ECO:0000259" key="2">
    <source>
        <dbReference type="PROSITE" id="PS50263"/>
    </source>
</evidence>
<protein>
    <submittedName>
        <fullName evidence="3">Carbon-nitrogen hydrolase family protein</fullName>
    </submittedName>
</protein>
<dbReference type="Gene3D" id="3.60.110.10">
    <property type="entry name" value="Carbon-nitrogen hydrolase"/>
    <property type="match status" value="1"/>
</dbReference>
<dbReference type="PROSITE" id="PS01227">
    <property type="entry name" value="UPF0012"/>
    <property type="match status" value="1"/>
</dbReference>
<evidence type="ECO:0000313" key="4">
    <source>
        <dbReference type="Proteomes" id="UP000664385"/>
    </source>
</evidence>
<dbReference type="InterPro" id="IPR036526">
    <property type="entry name" value="C-N_Hydrolase_sf"/>
</dbReference>
<dbReference type="Proteomes" id="UP000664385">
    <property type="component" value="Unassembled WGS sequence"/>
</dbReference>
<dbReference type="EMBL" id="JAEMWU010000003">
    <property type="protein sequence ID" value="MBN8206867.1"/>
    <property type="molecule type" value="Genomic_DNA"/>
</dbReference>
<reference evidence="3" key="1">
    <citation type="submission" date="2020-12" db="EMBL/GenBank/DDBJ databases">
        <title>PHA producing bacteria isolated from mangrove.</title>
        <authorList>
            <person name="Zheng W."/>
            <person name="Yu S."/>
            <person name="Huang Y."/>
        </authorList>
    </citation>
    <scope>NUCLEOTIDE SEQUENCE</scope>
    <source>
        <strain evidence="3">GN8-5</strain>
    </source>
</reference>
<evidence type="ECO:0000256" key="1">
    <source>
        <dbReference type="ARBA" id="ARBA00010613"/>
    </source>
</evidence>
<dbReference type="PANTHER" id="PTHR23088:SF27">
    <property type="entry name" value="DEAMINATED GLUTATHIONE AMIDASE"/>
    <property type="match status" value="1"/>
</dbReference>
<gene>
    <name evidence="3" type="ORF">JF543_12990</name>
</gene>
<proteinExistence type="inferred from homology"/>
<dbReference type="SUPFAM" id="SSF56317">
    <property type="entry name" value="Carbon-nitrogen hydrolase"/>
    <property type="match status" value="1"/>
</dbReference>
<name>A0A939DZ45_9MICO</name>
<accession>A0A939DZ45</accession>
<dbReference type="InterPro" id="IPR003010">
    <property type="entry name" value="C-N_Hydrolase"/>
</dbReference>
<dbReference type="PANTHER" id="PTHR23088">
    <property type="entry name" value="NITRILASE-RELATED"/>
    <property type="match status" value="1"/>
</dbReference>
<dbReference type="AlphaFoldDB" id="A0A939DZ45"/>
<dbReference type="Pfam" id="PF00795">
    <property type="entry name" value="CN_hydrolase"/>
    <property type="match status" value="1"/>
</dbReference>
<organism evidence="3 4">
    <name type="scientific">Microbacterium esteraromaticum</name>
    <dbReference type="NCBI Taxonomy" id="57043"/>
    <lineage>
        <taxon>Bacteria</taxon>
        <taxon>Bacillati</taxon>
        <taxon>Actinomycetota</taxon>
        <taxon>Actinomycetes</taxon>
        <taxon>Micrococcales</taxon>
        <taxon>Microbacteriaceae</taxon>
        <taxon>Microbacterium</taxon>
    </lineage>
</organism>